<gene>
    <name evidence="9" type="ORF">LIER_20838</name>
</gene>
<dbReference type="GO" id="GO:0003700">
    <property type="term" value="F:DNA-binding transcription factor activity"/>
    <property type="evidence" value="ECO:0007669"/>
    <property type="project" value="InterPro"/>
</dbReference>
<dbReference type="GO" id="GO:0045893">
    <property type="term" value="P:positive regulation of DNA-templated transcription"/>
    <property type="evidence" value="ECO:0007669"/>
    <property type="project" value="TreeGrafter"/>
</dbReference>
<reference evidence="9 10" key="1">
    <citation type="submission" date="2024-01" db="EMBL/GenBank/DDBJ databases">
        <title>The complete chloroplast genome sequence of Lithospermum erythrorhizon: insights into the phylogenetic relationship among Boraginaceae species and the maternal lineages of purple gromwells.</title>
        <authorList>
            <person name="Okada T."/>
            <person name="Watanabe K."/>
        </authorList>
    </citation>
    <scope>NUCLEOTIDE SEQUENCE [LARGE SCALE GENOMIC DNA]</scope>
</reference>
<comment type="caution">
    <text evidence="9">The sequence shown here is derived from an EMBL/GenBank/DDBJ whole genome shotgun (WGS) entry which is preliminary data.</text>
</comment>
<evidence type="ECO:0000256" key="7">
    <source>
        <dbReference type="ARBA" id="ARBA00023242"/>
    </source>
</evidence>
<evidence type="ECO:0000256" key="3">
    <source>
        <dbReference type="ARBA" id="ARBA00022723"/>
    </source>
</evidence>
<sequence length="343" mass="38841">MIVQMKATFFSLFKKEGDFQTPRKNLFLRSRMANFFALGDGRETTNIDQDHHQNHNNHITESWFSLFRNEEIQPYKGLELWQHQQSTTHHHHHQQQQHPQLEDYSLLRPGFFMVRQGSSSNNNGGGISCQDCGNQAKKDCEHMRCRTCCKSRGFECQTHVKSTWVPAAERRKRQLAADSSNGSLQGKSSSHEHIQQEEAHQLYRGTRPNKRLKEIHSPSLEVRNFPPEVNSKASFRCIRVGSINDAQQEYAYQVAVTIEGHVFKGIIYDQGPAENSDYSTFNYKSVTNIRHDETYTPVGANVIGSSQSTSLNPSATAISTTADGGSLAMGTPFLDHTLFSAHL</sequence>
<name>A0AAV3QTL2_LITER</name>
<keyword evidence="10" id="KW-1185">Reference proteome</keyword>
<evidence type="ECO:0000256" key="2">
    <source>
        <dbReference type="ARBA" id="ARBA00006911"/>
    </source>
</evidence>
<accession>A0AAV3QTL2</accession>
<keyword evidence="3" id="KW-0479">Metal-binding</keyword>
<evidence type="ECO:0000256" key="6">
    <source>
        <dbReference type="ARBA" id="ARBA00023159"/>
    </source>
</evidence>
<dbReference type="NCBIfam" id="TIGR01624">
    <property type="entry name" value="LRP1_Cterm"/>
    <property type="match status" value="1"/>
</dbReference>
<keyword evidence="5" id="KW-0238">DNA-binding</keyword>
<evidence type="ECO:0000313" key="9">
    <source>
        <dbReference type="EMBL" id="GAA0165432.1"/>
    </source>
</evidence>
<dbReference type="GO" id="GO:0003677">
    <property type="term" value="F:DNA binding"/>
    <property type="evidence" value="ECO:0007669"/>
    <property type="project" value="UniProtKB-KW"/>
</dbReference>
<organism evidence="9 10">
    <name type="scientific">Lithospermum erythrorhizon</name>
    <name type="common">Purple gromwell</name>
    <name type="synonym">Lithospermum officinale var. erythrorhizon</name>
    <dbReference type="NCBI Taxonomy" id="34254"/>
    <lineage>
        <taxon>Eukaryota</taxon>
        <taxon>Viridiplantae</taxon>
        <taxon>Streptophyta</taxon>
        <taxon>Embryophyta</taxon>
        <taxon>Tracheophyta</taxon>
        <taxon>Spermatophyta</taxon>
        <taxon>Magnoliopsida</taxon>
        <taxon>eudicotyledons</taxon>
        <taxon>Gunneridae</taxon>
        <taxon>Pentapetalae</taxon>
        <taxon>asterids</taxon>
        <taxon>lamiids</taxon>
        <taxon>Boraginales</taxon>
        <taxon>Boraginaceae</taxon>
        <taxon>Boraginoideae</taxon>
        <taxon>Lithospermeae</taxon>
        <taxon>Lithospermum</taxon>
    </lineage>
</organism>
<evidence type="ECO:0000256" key="8">
    <source>
        <dbReference type="SAM" id="MobiDB-lite"/>
    </source>
</evidence>
<evidence type="ECO:0000256" key="1">
    <source>
        <dbReference type="ARBA" id="ARBA00004123"/>
    </source>
</evidence>
<dbReference type="Proteomes" id="UP001454036">
    <property type="component" value="Unassembled WGS sequence"/>
</dbReference>
<keyword evidence="6" id="KW-0010">Activator</keyword>
<dbReference type="Pfam" id="PF05142">
    <property type="entry name" value="DUF702"/>
    <property type="match status" value="1"/>
</dbReference>
<keyword evidence="7" id="KW-0539">Nucleus</keyword>
<dbReference type="InterPro" id="IPR007818">
    <property type="entry name" value="SHI"/>
</dbReference>
<dbReference type="InterPro" id="IPR006510">
    <property type="entry name" value="Znf_LRP1"/>
</dbReference>
<comment type="similarity">
    <text evidence="2">Belongs to the SHI protein family.</text>
</comment>
<evidence type="ECO:0000313" key="10">
    <source>
        <dbReference type="Proteomes" id="UP001454036"/>
    </source>
</evidence>
<dbReference type="GO" id="GO:0046872">
    <property type="term" value="F:metal ion binding"/>
    <property type="evidence" value="ECO:0007669"/>
    <property type="project" value="UniProtKB-KW"/>
</dbReference>
<protein>
    <submittedName>
        <fullName evidence="9">Uncharacterized protein</fullName>
    </submittedName>
</protein>
<proteinExistence type="inferred from homology"/>
<dbReference type="InterPro" id="IPR006511">
    <property type="entry name" value="SHI_C"/>
</dbReference>
<comment type="subcellular location">
    <subcellularLocation>
        <location evidence="1">Nucleus</location>
    </subcellularLocation>
</comment>
<feature type="compositionally biased region" description="Basic and acidic residues" evidence="8">
    <location>
        <begin position="189"/>
        <end position="201"/>
    </location>
</feature>
<keyword evidence="4" id="KW-0862">Zinc</keyword>
<dbReference type="GO" id="GO:0005634">
    <property type="term" value="C:nucleus"/>
    <property type="evidence" value="ECO:0007669"/>
    <property type="project" value="UniProtKB-SubCell"/>
</dbReference>
<dbReference type="PANTHER" id="PTHR31604">
    <property type="entry name" value="PROTEIN LATERAL ROOT PRIMORDIUM 1"/>
    <property type="match status" value="1"/>
</dbReference>
<feature type="region of interest" description="Disordered" evidence="8">
    <location>
        <begin position="172"/>
        <end position="207"/>
    </location>
</feature>
<dbReference type="EMBL" id="BAABME010005374">
    <property type="protein sequence ID" value="GAA0165432.1"/>
    <property type="molecule type" value="Genomic_DNA"/>
</dbReference>
<evidence type="ECO:0000256" key="4">
    <source>
        <dbReference type="ARBA" id="ARBA00022833"/>
    </source>
</evidence>
<evidence type="ECO:0000256" key="5">
    <source>
        <dbReference type="ARBA" id="ARBA00023125"/>
    </source>
</evidence>
<dbReference type="AlphaFoldDB" id="A0AAV3QTL2"/>
<feature type="compositionally biased region" description="Low complexity" evidence="8">
    <location>
        <begin position="179"/>
        <end position="188"/>
    </location>
</feature>
<dbReference type="NCBIfam" id="TIGR01623">
    <property type="entry name" value="put_zinc_LRP1"/>
    <property type="match status" value="1"/>
</dbReference>
<dbReference type="PANTHER" id="PTHR31604:SF4">
    <property type="entry name" value="PROTEIN SHORT INTERNODES"/>
    <property type="match status" value="1"/>
</dbReference>